<keyword evidence="2" id="KW-1185">Reference proteome</keyword>
<evidence type="ECO:0000313" key="1">
    <source>
        <dbReference type="EMBL" id="GCE96321.1"/>
    </source>
</evidence>
<proteinExistence type="predicted"/>
<comment type="caution">
    <text evidence="1">The sequence shown here is derived from an EMBL/GenBank/DDBJ whole genome shotgun (WGS) entry which is preliminary data.</text>
</comment>
<reference evidence="1 2" key="1">
    <citation type="journal article" date="2019" name="J Genomics">
        <title>The Draft Genome of a Hydrogen-producing Cyanobacterium, Arthrospira platensis NIES-46.</title>
        <authorList>
            <person name="Suzuki S."/>
            <person name="Yamaguchi H."/>
            <person name="Kawachi M."/>
        </authorList>
    </citation>
    <scope>NUCLEOTIDE SEQUENCE [LARGE SCALE GENOMIC DNA]</scope>
    <source>
        <strain evidence="1 2">NIES-46</strain>
    </source>
</reference>
<accession>A0A5M3TE09</accession>
<organism evidence="1 2">
    <name type="scientific">Limnospira platensis NIES-46</name>
    <dbReference type="NCBI Taxonomy" id="1236695"/>
    <lineage>
        <taxon>Bacteria</taxon>
        <taxon>Bacillati</taxon>
        <taxon>Cyanobacteriota</taxon>
        <taxon>Cyanophyceae</taxon>
        <taxon>Oscillatoriophycideae</taxon>
        <taxon>Oscillatoriales</taxon>
        <taxon>Sirenicapillariaceae</taxon>
        <taxon>Limnospira</taxon>
    </lineage>
</organism>
<protein>
    <submittedName>
        <fullName evidence="1">Uncharacterized protein</fullName>
    </submittedName>
</protein>
<dbReference type="Proteomes" id="UP000326169">
    <property type="component" value="Unassembled WGS sequence"/>
</dbReference>
<name>A0A5M3TE09_LIMPL</name>
<evidence type="ECO:0000313" key="2">
    <source>
        <dbReference type="Proteomes" id="UP000326169"/>
    </source>
</evidence>
<dbReference type="GeneID" id="301686157"/>
<dbReference type="RefSeq" id="WP_014274248.1">
    <property type="nucleotide sequence ID" value="NZ_BIMW01000180.1"/>
</dbReference>
<gene>
    <name evidence="1" type="ORF">NIES46_43900</name>
</gene>
<dbReference type="EMBL" id="BIMW01000180">
    <property type="protein sequence ID" value="GCE96321.1"/>
    <property type="molecule type" value="Genomic_DNA"/>
</dbReference>
<sequence>MANYTDKVIKKLTPAAIKQINQWQKEFIKTPLNADQADYGIYLSTRIDELWHTYAKELATMRQRTTDRLTVWGQPEQEKREVPLAQKDKIYEQEKLSRGVSNSSDYRRLKLVMDYWCSLWFWPLEEAENLPSRKEFFSDIGMILGVTEMVSSQQLSLFYLYSRKLKHPSKRRILLRNLVLWTWRSSRVFPSVAVGGNFGGNL</sequence>